<dbReference type="InterPro" id="IPR041466">
    <property type="entry name" value="Dynein_AAA5_ext"/>
</dbReference>
<dbReference type="Gene3D" id="1.20.920.20">
    <property type="match status" value="1"/>
</dbReference>
<sequence length="4236" mass="476530">MEVLPAALPSMEGNDAGNALTLSPQALADHVTLLLTAAMGATSTDTAFLRTSVAQSRLERFVNDAACLVLFVRKDEEPGDERPKAHYAIDHVYQPTPNTIASLALIKLVSQLDAQIPLERQVQIINLPGHSAEQSSGAYEALHSLIKLAIAPYFDTFAQAQQPASQTAKTGIPNTRKKIAELELSLLHLQQNTEIPRIVLVPHPTIQKLVNDATARQARPSVADLDQDALQDAHFLNAVQATVSTWKRQIHQVTSKERDPSHGTASQEISFWLSLDEVLADIQRQLESPAVVLTTEVLQAGRRFGAALNVAADTGIRDARDQVWQYTQLMRDFPLDELLSATSLVRTSEAVAHILNHLSKKLRTVAYPISRALPLVEAISGDLTQQLHNLLKSSQLMTLDLPAFQLVMEEVEEVFATWDDRLKEFQDTARDMLRKRGEKFTAVKTASRHAKIQERLAYLKAFRLSHEQLQATMMRITSQSKVRGQLDPAVGKFGHADATAEVSEAFQQLKDVDVLDVTPSGTELWIAAEARYNERIARVENAIISQLRERLGGARNANEMFRVFTKFSALLVRPKIRGAVQEYQKQLLEQVKGDIAQLHERFNKRYIGSDLQRMDQLRDLPLVCGTITWTRQLNHQLDMYMSKVETVLGEGWHMYADGEKLQAESAHLRKQLDTRSIFDAWLKDVQAKEIKLRGALVRISRNRAAGNKPELTVNFDSHIITLFKEVRNLLWLGFQVSHSIISAAKDAQRLYPYAVSLVETIKTISQTADKIDAVPDLEMLLAQDQVRTQHLLEQGFPLQWENFVGLVSVDGVGLETHLRESRHIQFVKDLASSASSLQANTELLVGLGDDIRMHRNALKSCEYGSSSFRRHLSGLQMLVDQLNRGGFSNIVYWVEDLNASLEEVLGERLHRAIEAWLDSARSGRFARSDKLLLDIHLNDQSICVTPPLARIQTFWQEDFQNMALTVCKQKRIRAAAAGATGNTSADAQSCFDSLMFQIVSPALPAARETLAEMLAKLQEYVDNWLGFQSLWDLQPQAVYEMLGDDLAKWLQLLNELRKSRTTFDTSSTATEISGVTVQYGQVQARVNAKFDAWQKLINAEFANQVAIQMQYNYEGLAQMREELEKQTMDTSSTAAAVEFVIAVQRCKRQLPAWQIQMDHLNSGEKILKRQRYQFPSNWLQHSQVESEWVALQDIHERRSLQGEEHADSLRTKLKVEDGLLQTRLAASIADWIDQKPVGGDSHPEDTLKLLQAHKLKLKQLSKELDDIEKAKEALNLPTKKHTELAAALGEVEDLQSVWAATSSIWVGINELRETLWAAVVPRKVRSALEALVALMKDMPSKMRQYAAYEHVQSVLKQHLKTFPLLVEMKADAVRDRHWTRLYKELRPTDHLHNPTLTLGDVWSLRLSANDKIIRSVLIDAQGELALEEFLLKVKEAWTSQVLELINYQNKCRLIKGWDELLAKCSEHLTSLQAMAQSAYYKHFEEEARLWEDKLNRLHVLFDVWVDVQRQWVYLEGIFANNADIQRLLPTESSRFQNINSEFMAIMKKVSKSPLALEVLNIPGALTSMERLADLLQKIQKALGEYLERERAQFPRFYFVGDEDLLEILGNSKDLIRVQKHLKKMFAGINSLLLDDTNQNIVGFFSKEGEHVELIEPVSTESKINEWLLSLENAMKAALAQSLRVALPTCTDLARSFKLDTLEVLLKDTPCQVLVLAFQCEWTTSVETALASEGSLAKLWTERGALLDALANTVLTDLPSIHRAKAEALITTLVHQRDCIAALISAAVCDSQDFRWLGNMRFYTHGEHDKKVTVNMANAEFDYGFEYIGLPDRLVQTPLTDRCFLTLTQALEQGLGGSPFGPAGTGKTESVKSLGVQLGRFVLVFCCDDTFDYQAMGRIFLGLCQVGAWGCFDEFNRLEERILSAVSQQIQTIQTGLHESTSTTAPIVSLLGRSVSLNPSTGIFITMNPGYAGRSNLPDNLKKLFRSVAMTHPDRKLIAQVTFFAQGFSSAVDLAGRIVPFFVACAERMSEQPHYDFGLRALKSVLTTCGQIKRQKVLNSDAATVSIDANWEAELVLQSLKATINPKMVGSDAQLLNTISEEVFPGTQVISEDFTALRQAIDESAKTLHLVTTSAWEDKIVQIHQIQTIHHGFMLVGPAATSKTKSLEVLKHALEKTDGIETIIYKIDAKVMSKEELYGRLDITTREWSDGLFTSILRKIVDNLRGEDSRRYWIVFDGDIDPIWVENMNSMLDDNKILTLPTGERLSLPNNVRIVFEVDTLKHATPATVSRCGMVYFDSNHVTVSMQWQGFTMSLQRSHETLLDEERSAKQRARQIVADQLSDPAMLPRVESFLEYALEVPHIMEFTQARALQNLFGLLHSVIDDLANWDVAHADFPLTAEQGSAYTEKQCILAFLWSFGGDCALQSRQLLAQKLISLFPHVLLPNSCNMVDLKVTMPDGTWAPWSQEVRQTEVEPTAVAQPDLVIPTTDTVRNEDRLYSWLSQRQPVILCGPPGSGKTMSLTKALNKLPHCEQIGLNFSSASAPDLLQRTLEQYCKYTKSTKGVVMQPRNEGQWLVMFCDEINLPAQDTYGSQRIIGFLRQLVEQNGFWRQQDQAWVSLERIQFVGACNPPTDVGRTPFSQRFLRHAPVLMVDYPESESLTQIYGTFVRAVLKFVPALKGYADALTAAMIDVFDNSRTQFTAQKQAHYIYSPRELSRWIRGIAETLKSAEQMELSGLVRIWAHEALRLFSDRLVNQQDRDWTTRMVMQVAQQHFPNIDETNALEQPMLYSNWLSKDYRPVGADEMRFYIKARLKTFCEEEVDTSLVLYDDAIDHVLRIDRVFRQPQGHLILIGLSGSGKTTLARFVAWMNGMKTFQIKVHGKYTAEDFDDDLRHVLRRCGTGGEKICFILNESNMLESGFLERMNTLLANANVPGLFENDEYATLMTSCKQASQREGLLLDSQEELYNWFTQQVSRNLHVVFTMNPPDNLSAAAATSPALFNRCVLNWFGGWSPATLFQVAYNLSGSLDLDQPNYTLPSTAQAISNIALPQDSRRHAVVNALGAFHLHVTEVNADASAKASITPRHFLDLVHQLIALHDEERQALEDSQRHLNLGLQKLQSTVTQVAQLKRSLASKQSELTEKNALANEKLQRMVADQQEAEQKKIASLEIQESLAIQDKEINERRQVVLGDLALAEPAVIEAQKSVSNIKKQQLTEVRSMNNPPEAVKLAMEAVCTLLGHHVDTWKAVQGVIRRDDFISSIVRYDNETQMTPQLRRTMRLDYMDQAAFQYENVNRASKACGPLVQWVTAQVSYSEILDQVGPLRDEVATLEKDAILTRKKVAMMMQMIRELEESIAQYKEEYAALISEVQAIKTQMAQVEHKVQRSVTLLDSLASEQARWSASSAKFQQNLQTLLGNAMLSAAMLAYAGFYDHTRRQELMNGWQTILEQHGIAYQQDKCVSDMLVTPEERLAWEADGLPPDSLCVENALIIKRAQRYPLIIDPSSQALAYLVNSHKSRKLVVTSFMDDSFIKQLETCIRFGSAILIRDAEKMDPIINKLLNKEYQRTGGRTLVELGKQDVDISPSFKLYLSTRDPSASFAPDISSKVTLVNFTITKASLKSQSLDKILLREKPDVEARRLEMVKSQGEYQALLRRLEQDLLRALNESRGNILDDEVIIDTLERLKREAGDIAQKIAEADGVMEELATVANEYAPAAETCCLIFAVLEQFAALNHFYQFSLQYFEDMLRTVLAELGPTGQPPAERTKEIQKALYKLAYQRVRQSLLHKDHLCLALTFALVSREHDSLAVSDLLSIDEGTGKLLRTAEEATRVLQQSVSSKHLSRLAQEIMEREQIGDLLTSSDADGRMSTYAQEGEELPLLVLIKRLRPDLWLVAANKMALSSLGEDSGSITISLNTTVQQVSATTPIMLTSVAGYDASFKVEQLIQQESVPCASIAMGSPESITLAERALTSASASGSWVLLKNVHLAAEWLSQLEKRVHALTAHKRFRLFLTTEASPHVPTSLIRNARVVMSEPPPGLRASMLASLKSVARNNRAMQPPTERVRLYVLLAWLHGIIQERLKFGSLGWSKGYEFNDADFEAGVHVIDAWLQRVAAGRGNIAPDKIPWLALQRILSESVYGGRIDELTDQEQLTKMVQHFFSARAFDLDFSLVEGDSVQLPETSQLDEFLRWISIRLPEKEPPTWLGLQSDAECYMLAEAGVLVLKQVSQVMDGLV</sequence>
<dbReference type="Gene3D" id="1.10.8.710">
    <property type="match status" value="1"/>
</dbReference>
<evidence type="ECO:0000259" key="16">
    <source>
        <dbReference type="SMART" id="SM00382"/>
    </source>
</evidence>
<dbReference type="GO" id="GO:0007097">
    <property type="term" value="P:nuclear migration"/>
    <property type="evidence" value="ECO:0007669"/>
    <property type="project" value="UniProtKB-ARBA"/>
</dbReference>
<dbReference type="InterPro" id="IPR043157">
    <property type="entry name" value="Dynein_AAA1S"/>
</dbReference>
<dbReference type="InterPro" id="IPR026983">
    <property type="entry name" value="DHC"/>
</dbReference>
<dbReference type="InterPro" id="IPR035706">
    <property type="entry name" value="AAA_9"/>
</dbReference>
<dbReference type="Pfam" id="PF22597">
    <property type="entry name" value="DYN_lid"/>
    <property type="match status" value="1"/>
</dbReference>
<comment type="subunit">
    <text evidence="3">Consists of at least two heavy chains and a number of intermediate and light chains.</text>
</comment>
<evidence type="ECO:0000256" key="6">
    <source>
        <dbReference type="ARBA" id="ARBA00022701"/>
    </source>
</evidence>
<dbReference type="Gene3D" id="1.20.920.30">
    <property type="match status" value="1"/>
</dbReference>
<dbReference type="InterPro" id="IPR013602">
    <property type="entry name" value="Dynein_heavy_linker"/>
</dbReference>
<evidence type="ECO:0000256" key="9">
    <source>
        <dbReference type="ARBA" id="ARBA00022840"/>
    </source>
</evidence>
<keyword evidence="10" id="KW-0243">Dynein</keyword>
<dbReference type="Pfam" id="PF12781">
    <property type="entry name" value="AAA_9"/>
    <property type="match status" value="1"/>
</dbReference>
<dbReference type="Gene3D" id="1.10.8.720">
    <property type="entry name" value="Region D6 of dynein motor"/>
    <property type="match status" value="1"/>
</dbReference>
<dbReference type="Gene3D" id="1.20.140.100">
    <property type="entry name" value="Dynein heavy chain, N-terminal domain 2"/>
    <property type="match status" value="1"/>
</dbReference>
<keyword evidence="5" id="KW-0963">Cytoplasm</keyword>
<dbReference type="InterPro" id="IPR035699">
    <property type="entry name" value="AAA_6"/>
</dbReference>
<dbReference type="FunFam" id="1.10.287.2620:FF:000001">
    <property type="entry name" value="Cytoplasmic dynein heavy chain 1"/>
    <property type="match status" value="1"/>
</dbReference>
<evidence type="ECO:0000256" key="3">
    <source>
        <dbReference type="ARBA" id="ARBA00011655"/>
    </source>
</evidence>
<comment type="caution">
    <text evidence="17">The sequence shown here is derived from an EMBL/GenBank/DDBJ whole genome shotgun (WGS) entry which is preliminary data.</text>
</comment>
<dbReference type="Pfam" id="PF03028">
    <property type="entry name" value="Dynein_heavy"/>
    <property type="match status" value="1"/>
</dbReference>
<dbReference type="InterPro" id="IPR027417">
    <property type="entry name" value="P-loop_NTPase"/>
</dbReference>
<dbReference type="GeneID" id="63788901"/>
<comment type="similarity">
    <text evidence="2">Belongs to the dynein heavy chain family.</text>
</comment>
<reference evidence="17 18" key="1">
    <citation type="submission" date="2016-07" db="EMBL/GenBank/DDBJ databases">
        <title>Pervasive Adenine N6-methylation of Active Genes in Fungi.</title>
        <authorList>
            <consortium name="DOE Joint Genome Institute"/>
            <person name="Mondo S.J."/>
            <person name="Dannebaum R.O."/>
            <person name="Kuo R.C."/>
            <person name="Labutti K."/>
            <person name="Haridas S."/>
            <person name="Kuo A."/>
            <person name="Salamov A."/>
            <person name="Ahrendt S.R."/>
            <person name="Lipzen A."/>
            <person name="Sullivan W."/>
            <person name="Andreopoulos W.B."/>
            <person name="Clum A."/>
            <person name="Lindquist E."/>
            <person name="Daum C."/>
            <person name="Ramamoorthy G.K."/>
            <person name="Gryganskyi A."/>
            <person name="Culley D."/>
            <person name="Magnuson J.K."/>
            <person name="James T.Y."/>
            <person name="O'Malley M.A."/>
            <person name="Stajich J.E."/>
            <person name="Spatafora J.W."/>
            <person name="Visel A."/>
            <person name="Grigoriev I.V."/>
        </authorList>
    </citation>
    <scope>NUCLEOTIDE SEQUENCE [LARGE SCALE GENOMIC DNA]</scope>
    <source>
        <strain evidence="17 18">12-1054</strain>
    </source>
</reference>
<dbReference type="InterPro" id="IPR042222">
    <property type="entry name" value="Dynein_2_N"/>
</dbReference>
<dbReference type="Pfam" id="PF12777">
    <property type="entry name" value="MT"/>
    <property type="match status" value="1"/>
</dbReference>
<keyword evidence="11 15" id="KW-0175">Coiled coil</keyword>
<dbReference type="Gene3D" id="1.10.287.2620">
    <property type="match status" value="1"/>
</dbReference>
<dbReference type="Pfam" id="PF18198">
    <property type="entry name" value="AAA_lid_11"/>
    <property type="match status" value="1"/>
</dbReference>
<dbReference type="InterPro" id="IPR042219">
    <property type="entry name" value="AAA_lid_11_sf"/>
</dbReference>
<evidence type="ECO:0000256" key="14">
    <source>
        <dbReference type="ARBA" id="ARBA00033439"/>
    </source>
</evidence>
<evidence type="ECO:0000256" key="8">
    <source>
        <dbReference type="ARBA" id="ARBA00022741"/>
    </source>
</evidence>
<dbReference type="InterPro" id="IPR024743">
    <property type="entry name" value="Dynein_HC_stalk"/>
</dbReference>
<dbReference type="Gene3D" id="3.40.50.300">
    <property type="entry name" value="P-loop containing nucleotide triphosphate hydrolases"/>
    <property type="match status" value="5"/>
</dbReference>
<dbReference type="FunFam" id="3.40.50.300:FF:000122">
    <property type="entry name" value="Cytoplasmic dynein 1 heavy chain"/>
    <property type="match status" value="1"/>
</dbReference>
<dbReference type="InterPro" id="IPR024317">
    <property type="entry name" value="Dynein_heavy_chain_D4_dom"/>
</dbReference>
<feature type="domain" description="AAA+ ATPase" evidence="16">
    <location>
        <begin position="2503"/>
        <end position="2658"/>
    </location>
</feature>
<dbReference type="FunFam" id="3.20.180.20:FF:000002">
    <property type="entry name" value="Cytoplasmic dynein heavy chain 1"/>
    <property type="match status" value="1"/>
</dbReference>
<dbReference type="InterPro" id="IPR004273">
    <property type="entry name" value="Dynein_heavy_D6_P-loop"/>
</dbReference>
<organism evidence="17 18">
    <name type="scientific">Protomyces lactucae-debilis</name>
    <dbReference type="NCBI Taxonomy" id="2754530"/>
    <lineage>
        <taxon>Eukaryota</taxon>
        <taxon>Fungi</taxon>
        <taxon>Dikarya</taxon>
        <taxon>Ascomycota</taxon>
        <taxon>Taphrinomycotina</taxon>
        <taxon>Taphrinomycetes</taxon>
        <taxon>Taphrinales</taxon>
        <taxon>Protomycetaceae</taxon>
        <taxon>Protomyces</taxon>
    </lineage>
</organism>
<feature type="coiled-coil region" evidence="15">
    <location>
        <begin position="3342"/>
        <end position="3383"/>
    </location>
</feature>
<dbReference type="InterPro" id="IPR003593">
    <property type="entry name" value="AAA+_ATPase"/>
</dbReference>
<dbReference type="GO" id="GO:0005524">
    <property type="term" value="F:ATP binding"/>
    <property type="evidence" value="ECO:0007669"/>
    <property type="project" value="UniProtKB-KW"/>
</dbReference>
<dbReference type="GO" id="GO:0045505">
    <property type="term" value="F:dynein intermediate chain binding"/>
    <property type="evidence" value="ECO:0007669"/>
    <property type="project" value="InterPro"/>
</dbReference>
<keyword evidence="8" id="KW-0547">Nucleotide-binding</keyword>
<evidence type="ECO:0000256" key="5">
    <source>
        <dbReference type="ARBA" id="ARBA00022490"/>
    </source>
</evidence>
<dbReference type="Gene3D" id="6.10.140.1060">
    <property type="match status" value="1"/>
</dbReference>
<dbReference type="Gene3D" id="1.10.8.1220">
    <property type="match status" value="1"/>
</dbReference>
<evidence type="ECO:0000256" key="10">
    <source>
        <dbReference type="ARBA" id="ARBA00023017"/>
    </source>
</evidence>
<dbReference type="GO" id="GO:0072384">
    <property type="term" value="P:organelle transport along microtubule"/>
    <property type="evidence" value="ECO:0007669"/>
    <property type="project" value="UniProtKB-ARBA"/>
</dbReference>
<dbReference type="Proteomes" id="UP000193685">
    <property type="component" value="Unassembled WGS sequence"/>
</dbReference>
<dbReference type="FunFam" id="3.40.50.300:FF:000071">
    <property type="entry name" value="Cytoplasmic dynein heavy chain 1"/>
    <property type="match status" value="1"/>
</dbReference>
<dbReference type="GO" id="GO:0008569">
    <property type="term" value="F:minus-end-directed microtubule motor activity"/>
    <property type="evidence" value="ECO:0007669"/>
    <property type="project" value="InterPro"/>
</dbReference>
<dbReference type="Pfam" id="PF12780">
    <property type="entry name" value="AAA_8"/>
    <property type="match status" value="1"/>
</dbReference>
<dbReference type="InterPro" id="IPR042228">
    <property type="entry name" value="Dynein_linker_3"/>
</dbReference>
<evidence type="ECO:0000256" key="2">
    <source>
        <dbReference type="ARBA" id="ARBA00008887"/>
    </source>
</evidence>
<evidence type="ECO:0000256" key="4">
    <source>
        <dbReference type="ARBA" id="ARBA00022197"/>
    </source>
</evidence>
<keyword evidence="12" id="KW-0505">Motor protein</keyword>
<dbReference type="Pfam" id="PF08393">
    <property type="entry name" value="DHC_N2"/>
    <property type="match status" value="1"/>
</dbReference>
<dbReference type="Gene3D" id="3.20.180.20">
    <property type="entry name" value="Dynein heavy chain, N-terminal domain 2"/>
    <property type="match status" value="1"/>
</dbReference>
<evidence type="ECO:0000256" key="11">
    <source>
        <dbReference type="ARBA" id="ARBA00023054"/>
    </source>
</evidence>
<dbReference type="PANTHER" id="PTHR46532:SF4">
    <property type="entry name" value="AAA+ ATPASE DOMAIN-CONTAINING PROTEIN"/>
    <property type="match status" value="1"/>
</dbReference>
<dbReference type="FunFam" id="3.40.50.300:FF:000373">
    <property type="entry name" value="Cytoplasmic dynein heavy chain 2"/>
    <property type="match status" value="1"/>
</dbReference>
<dbReference type="FunFam" id="1.10.8.720:FF:000003">
    <property type="entry name" value="Cytoplasmic dynein heavy chain 2"/>
    <property type="match status" value="1"/>
</dbReference>
<name>A0A1Y2FBY9_PROLT</name>
<dbReference type="Gene3D" id="1.20.58.1120">
    <property type="match status" value="1"/>
</dbReference>
<dbReference type="OrthoDB" id="447173at2759"/>
<keyword evidence="9" id="KW-0067">ATP-binding</keyword>
<dbReference type="RefSeq" id="XP_040724815.1">
    <property type="nucleotide sequence ID" value="XM_040872302.1"/>
</dbReference>
<evidence type="ECO:0000256" key="7">
    <source>
        <dbReference type="ARBA" id="ARBA00022737"/>
    </source>
</evidence>
<dbReference type="InterPro" id="IPR013594">
    <property type="entry name" value="Dynein_heavy_tail"/>
</dbReference>
<dbReference type="SUPFAM" id="SSF52540">
    <property type="entry name" value="P-loop containing nucleoside triphosphate hydrolases"/>
    <property type="match status" value="4"/>
</dbReference>
<dbReference type="Pfam" id="PF12775">
    <property type="entry name" value="AAA_7"/>
    <property type="match status" value="1"/>
</dbReference>
<dbReference type="InterPro" id="IPR054354">
    <property type="entry name" value="DYNC2H1-like_lid"/>
</dbReference>
<proteinExistence type="inferred from homology"/>
<evidence type="ECO:0000256" key="13">
    <source>
        <dbReference type="ARBA" id="ARBA00023212"/>
    </source>
</evidence>
<evidence type="ECO:0000256" key="12">
    <source>
        <dbReference type="ARBA" id="ARBA00023175"/>
    </source>
</evidence>
<dbReference type="EMBL" id="MCFI01000011">
    <property type="protein sequence ID" value="ORY81439.1"/>
    <property type="molecule type" value="Genomic_DNA"/>
</dbReference>
<dbReference type="FunFam" id="1.20.140.100:FF:000002">
    <property type="entry name" value="Cytoplasmic dynein heavy chain 1"/>
    <property type="match status" value="1"/>
</dbReference>
<keyword evidence="7" id="KW-0677">Repeat</keyword>
<dbReference type="PANTHER" id="PTHR46532">
    <property type="entry name" value="MALE FERTILITY FACTOR KL5"/>
    <property type="match status" value="1"/>
</dbReference>
<protein>
    <recommendedName>
        <fullName evidence="4">Dynein heavy chain, cytoplasmic</fullName>
    </recommendedName>
    <alternativeName>
        <fullName evidence="14">Dynein heavy chain, cytosolic</fullName>
    </alternativeName>
</protein>
<gene>
    <name evidence="17" type="ORF">BCR37DRAFT_44115</name>
</gene>
<dbReference type="GO" id="GO:0030286">
    <property type="term" value="C:dynein complex"/>
    <property type="evidence" value="ECO:0007669"/>
    <property type="project" value="UniProtKB-KW"/>
</dbReference>
<dbReference type="FunFam" id="3.40.50.300:FF:001013">
    <property type="entry name" value="Dynein heavy chain, cytoplasmic"/>
    <property type="match status" value="1"/>
</dbReference>
<evidence type="ECO:0000256" key="1">
    <source>
        <dbReference type="ARBA" id="ARBA00004245"/>
    </source>
</evidence>
<feature type="domain" description="AAA+ ATPase" evidence="16">
    <location>
        <begin position="2845"/>
        <end position="3010"/>
    </location>
</feature>
<keyword evidence="18" id="KW-1185">Reference proteome</keyword>
<dbReference type="OMA" id="NERQMTR"/>
<evidence type="ECO:0000313" key="18">
    <source>
        <dbReference type="Proteomes" id="UP000193685"/>
    </source>
</evidence>
<dbReference type="Pfam" id="PF08385">
    <property type="entry name" value="DHC_N1"/>
    <property type="match status" value="1"/>
</dbReference>
<evidence type="ECO:0000313" key="17">
    <source>
        <dbReference type="EMBL" id="ORY81439.1"/>
    </source>
</evidence>
<keyword evidence="13" id="KW-0206">Cytoskeleton</keyword>
<dbReference type="FunFam" id="1.20.920.20:FF:000002">
    <property type="entry name" value="Cytoplasmic dynein 1 heavy chain"/>
    <property type="match status" value="1"/>
</dbReference>
<dbReference type="Pfam" id="PF17852">
    <property type="entry name" value="Dynein_AAA_lid"/>
    <property type="match status" value="1"/>
</dbReference>
<evidence type="ECO:0000256" key="15">
    <source>
        <dbReference type="SAM" id="Coils"/>
    </source>
</evidence>
<dbReference type="STRING" id="56484.A0A1Y2FBY9"/>
<feature type="domain" description="AAA+ ATPase" evidence="16">
    <location>
        <begin position="1852"/>
        <end position="1993"/>
    </location>
</feature>
<dbReference type="SMART" id="SM00382">
    <property type="entry name" value="AAA"/>
    <property type="match status" value="3"/>
</dbReference>
<dbReference type="InterPro" id="IPR041658">
    <property type="entry name" value="AAA_lid_11"/>
</dbReference>
<dbReference type="GO" id="GO:0051959">
    <property type="term" value="F:dynein light intermediate chain binding"/>
    <property type="evidence" value="ECO:0007669"/>
    <property type="project" value="InterPro"/>
</dbReference>
<accession>A0A1Y2FBY9</accession>
<dbReference type="CDD" id="cd00009">
    <property type="entry name" value="AAA"/>
    <property type="match status" value="2"/>
</dbReference>
<keyword evidence="6" id="KW-0493">Microtubule</keyword>
<dbReference type="Gene3D" id="1.10.472.130">
    <property type="match status" value="1"/>
</dbReference>
<comment type="subcellular location">
    <subcellularLocation>
        <location evidence="1">Cytoplasm</location>
        <location evidence="1">Cytoskeleton</location>
    </subcellularLocation>
</comment>
<dbReference type="GO" id="GO:0005874">
    <property type="term" value="C:microtubule"/>
    <property type="evidence" value="ECO:0007669"/>
    <property type="project" value="UniProtKB-KW"/>
</dbReference>
<dbReference type="Pfam" id="PF12774">
    <property type="entry name" value="AAA_6"/>
    <property type="match status" value="1"/>
</dbReference>